<dbReference type="InterPro" id="IPR036047">
    <property type="entry name" value="F-box-like_dom_sf"/>
</dbReference>
<dbReference type="RefSeq" id="XP_033582138.1">
    <property type="nucleotide sequence ID" value="XM_033725021.1"/>
</dbReference>
<gene>
    <name evidence="1 3" type="ORF">BDZ99DRAFT_515920</name>
</gene>
<evidence type="ECO:0000313" key="3">
    <source>
        <dbReference type="RefSeq" id="XP_033582138.1"/>
    </source>
</evidence>
<dbReference type="EMBL" id="MU003694">
    <property type="protein sequence ID" value="KAF2815174.1"/>
    <property type="molecule type" value="Genomic_DNA"/>
</dbReference>
<name>A0A6A6Z4G3_9PEZI</name>
<keyword evidence="2" id="KW-1185">Reference proteome</keyword>
<reference evidence="1 3" key="1">
    <citation type="journal article" date="2020" name="Stud. Mycol.">
        <title>101 Dothideomycetes genomes: a test case for predicting lifestyles and emergence of pathogens.</title>
        <authorList>
            <person name="Haridas S."/>
            <person name="Albert R."/>
            <person name="Binder M."/>
            <person name="Bloem J."/>
            <person name="Labutti K."/>
            <person name="Salamov A."/>
            <person name="Andreopoulos B."/>
            <person name="Baker S."/>
            <person name="Barry K."/>
            <person name="Bills G."/>
            <person name="Bluhm B."/>
            <person name="Cannon C."/>
            <person name="Castanera R."/>
            <person name="Culley D."/>
            <person name="Daum C."/>
            <person name="Ezra D."/>
            <person name="Gonzalez J."/>
            <person name="Henrissat B."/>
            <person name="Kuo A."/>
            <person name="Liang C."/>
            <person name="Lipzen A."/>
            <person name="Lutzoni F."/>
            <person name="Magnuson J."/>
            <person name="Mondo S."/>
            <person name="Nolan M."/>
            <person name="Ohm R."/>
            <person name="Pangilinan J."/>
            <person name="Park H.-J."/>
            <person name="Ramirez L."/>
            <person name="Alfaro M."/>
            <person name="Sun H."/>
            <person name="Tritt A."/>
            <person name="Yoshinaga Y."/>
            <person name="Zwiers L.-H."/>
            <person name="Turgeon B."/>
            <person name="Goodwin S."/>
            <person name="Spatafora J."/>
            <person name="Crous P."/>
            <person name="Grigoriev I."/>
        </authorList>
    </citation>
    <scope>NUCLEOTIDE SEQUENCE</scope>
    <source>
        <strain evidence="1 3">CBS 304.34</strain>
    </source>
</reference>
<dbReference type="SUPFAM" id="SSF81383">
    <property type="entry name" value="F-box domain"/>
    <property type="match status" value="1"/>
</dbReference>
<dbReference type="AlphaFoldDB" id="A0A6A6Z4G3"/>
<evidence type="ECO:0000313" key="2">
    <source>
        <dbReference type="Proteomes" id="UP000504636"/>
    </source>
</evidence>
<reference evidence="3" key="3">
    <citation type="submission" date="2025-04" db="UniProtKB">
        <authorList>
            <consortium name="RefSeq"/>
        </authorList>
    </citation>
    <scope>IDENTIFICATION</scope>
    <source>
        <strain evidence="3">CBS 304.34</strain>
    </source>
</reference>
<accession>A0A6A6Z4G3</accession>
<evidence type="ECO:0000313" key="1">
    <source>
        <dbReference type="EMBL" id="KAF2815174.1"/>
    </source>
</evidence>
<evidence type="ECO:0008006" key="4">
    <source>
        <dbReference type="Google" id="ProtNLM"/>
    </source>
</evidence>
<protein>
    <recommendedName>
        <fullName evidence="4">F-box domain-containing protein</fullName>
    </recommendedName>
</protein>
<organism evidence="1">
    <name type="scientific">Mytilinidion resinicola</name>
    <dbReference type="NCBI Taxonomy" id="574789"/>
    <lineage>
        <taxon>Eukaryota</taxon>
        <taxon>Fungi</taxon>
        <taxon>Dikarya</taxon>
        <taxon>Ascomycota</taxon>
        <taxon>Pezizomycotina</taxon>
        <taxon>Dothideomycetes</taxon>
        <taxon>Pleosporomycetidae</taxon>
        <taxon>Mytilinidiales</taxon>
        <taxon>Mytilinidiaceae</taxon>
        <taxon>Mytilinidion</taxon>
    </lineage>
</organism>
<dbReference type="OrthoDB" id="10493380at2759"/>
<dbReference type="Proteomes" id="UP000504636">
    <property type="component" value="Unplaced"/>
</dbReference>
<proteinExistence type="predicted"/>
<reference evidence="3" key="2">
    <citation type="submission" date="2020-04" db="EMBL/GenBank/DDBJ databases">
        <authorList>
            <consortium name="NCBI Genome Project"/>
        </authorList>
    </citation>
    <scope>NUCLEOTIDE SEQUENCE</scope>
    <source>
        <strain evidence="3">CBS 304.34</strain>
    </source>
</reference>
<sequence length="332" mass="36730">MEASATSRALGITELLELVLLELPQRDLYQAQRICKGWKTVISNSSPIQEVMWLSPASPSSPPAKYEKTETLLDYPLVIKYLSTSHLNPLFHGRYDPDPSLSGPTWKVEPGNNDDDGDIIHVESLNKILPFLPTTDYGASNVNCKATWEQMQVASPPCKAIQIARIWEAPLVLRDETGVRMGQLVRVIASLERAHRAAEAAARARADARAEEERIAAQSTTVLPYLIYSDLTLFHSLLPNSLSSPHHAPTNPPILHFALLSLPEALLFLFIATSGLSLSIALSKLSGTAALDLLRDTNSLTRYDTGNAFIAWNLGYLSERNLFAWQKGVYNW</sequence>
<dbReference type="GeneID" id="54465914"/>